<evidence type="ECO:0000313" key="3">
    <source>
        <dbReference type="EMBL" id="PKF71031.1"/>
    </source>
</evidence>
<evidence type="ECO:0000313" key="4">
    <source>
        <dbReference type="Proteomes" id="UP000242861"/>
    </source>
</evidence>
<gene>
    <name evidence="3" type="ORF">CW360_10985</name>
</gene>
<dbReference type="InterPro" id="IPR003672">
    <property type="entry name" value="CobN/Mg_chltase"/>
</dbReference>
<accession>A0A2I0CPG1</accession>
<dbReference type="PANTHER" id="PTHR44119">
    <property type="entry name" value="MAGNESIUM-CHELATASE SUBUNIT CHLH, CHLOROPLASTIC"/>
    <property type="match status" value="1"/>
</dbReference>
<protein>
    <submittedName>
        <fullName evidence="3">Cobaltochelatase subunit CobN</fullName>
    </submittedName>
</protein>
<keyword evidence="1" id="KW-0812">Transmembrane</keyword>
<dbReference type="Pfam" id="PF02514">
    <property type="entry name" value="CobN-Mg_chel"/>
    <property type="match status" value="1"/>
</dbReference>
<keyword evidence="1" id="KW-0472">Membrane</keyword>
<dbReference type="Proteomes" id="UP000242861">
    <property type="component" value="Unassembled WGS sequence"/>
</dbReference>
<evidence type="ECO:0000256" key="1">
    <source>
        <dbReference type="SAM" id="Phobius"/>
    </source>
</evidence>
<dbReference type="RefSeq" id="WP_101193730.1">
    <property type="nucleotide sequence ID" value="NZ_PIYS01000018.1"/>
</dbReference>
<dbReference type="CDD" id="cd10150">
    <property type="entry name" value="CobN_like"/>
    <property type="match status" value="1"/>
</dbReference>
<proteinExistence type="predicted"/>
<sequence length="1330" mass="147044">MSIRHRLPWYRAIRRSWLCTPRRLALCWLCLLLSCGTAVAEQRLLFLAAAPVQAGKFEKLRPLAEAAGLQLDYRMLDAPGLLPSREALAEYDLLIIDAPYGASQALAQQRAAPLLEGQALPWLWLRRDGSRSNQLPGELVEQLDRYYSNGGPGNFAGFFCRLAAQLQARTAQDCAAPEIHPPFAIYHPQAQGRLFTDLDSYARWKGVGLQPATPVIGVLFHKAYMDAGLTGFIDATIARLEAAGALAVPMYTSAMGNGEISQLLAYQGKPRGDVLINMQIMLNANGRKAEFDALGMPVLQAMPYRAGEEADWQADAQGIEVVDIPFYLAQAEYAGLIDPLVAASTRQADGDILPIDRQLQAVVDKALRLARLQRLAPAEVRSALLFYNYPPGEKNLGASFLNVPRSLEALLAAYAERGYDVKTLDEQQLIEELSGLLAPFYRDDQLPGLLARDRAGRLPLADYRAWFASLPAALQTQIVQRWGEPEQAGLVLREGTQAFFVIPRLQLGKHVLMPQPPRGERLDDRERALYHDTKAPPSHSYLAAYLWLREQQKVDALVHFGTHGSAEWQPGKERGLDVLDYPYLVLGDIPVLYPYIVDNIGEALQAKRRGRALILSHNTPSFGPAGLHGRLNELHDLLHQWLTMTPGEVRSATAARIRALAGELKLDLDLGVELSAPGLDMQVLVDDLHLHLHDLALQQQPLGLARFGVPADSDLRLSTVQQMLGKPLLQALAPDDPEELLLVDYAQLKSTPLWQVLDRHVRQGQPWTGDPALAELLEQGRRYWQQLANDQELHGYFQALQGRHIASSYGGDPIKNPDSLPTGRNLYGFDPSRIPTREAWQAGQLAAQRLLDQHRQSHGEYPRKLAFTLWSVETMRHFGLLEAQVLALMGFRPQWDAGGRVIGIELIPASELKRPRVDTVISATGLYRDQFPQVMHWLAQAAAQASDLDEPDNALAANSAAIEQQLRAAGLSAEEARLAARTRIFSSESGAYGTGLEEATLASDSFGEQSGGGQDRAGGDAKLAQLYLERMQFAYGPDSARWGEKAQVNLYAEQLRGVEGAVLSRSSNLYGMLTTDDPFQYLGGIGLAVRHLDGRSPELYISNLRDADNPRSETAGAFLARDLRTRYLHPGWIKQVQAEGYSGTLEVLGSANNLWGWEVTAPETVRDDQWQAYKEVYVDDTYQLQINEWFEQHNPQAQAQLIERLLEAARKEYWSTDAQTLQELAERYQALAERYDVRSDNARFKEYLGAAAAGFGLQPAAAPAAEVNAGAQAEATLQTVQGPRLEEQPAPQASPSPLDFTALLGLLLILLAMAGGAFRQAHRRLPTLTY</sequence>
<dbReference type="EMBL" id="PIYS01000018">
    <property type="protein sequence ID" value="PKF71031.1"/>
    <property type="molecule type" value="Genomic_DNA"/>
</dbReference>
<dbReference type="NCBIfam" id="NF004644">
    <property type="entry name" value="PRK05989.2-2"/>
    <property type="match status" value="1"/>
</dbReference>
<feature type="domain" description="CobN/magnesium chelatase" evidence="2">
    <location>
        <begin position="145"/>
        <end position="1220"/>
    </location>
</feature>
<dbReference type="PANTHER" id="PTHR44119:SF4">
    <property type="entry name" value="AEROBIC COBALTOCHELATASE SUBUNIT COBN"/>
    <property type="match status" value="1"/>
</dbReference>
<reference evidence="4" key="1">
    <citation type="submission" date="2017-12" db="EMBL/GenBank/DDBJ databases">
        <authorList>
            <person name="Yu X.-Y."/>
        </authorList>
    </citation>
    <scope>NUCLEOTIDE SEQUENCE [LARGE SCALE GENOMIC DNA]</scope>
    <source>
        <strain evidence="4">ZYSR67-Z</strain>
    </source>
</reference>
<organism evidence="3 4">
    <name type="scientific">Pseudomonas fluvialis</name>
    <dbReference type="NCBI Taxonomy" id="1793966"/>
    <lineage>
        <taxon>Bacteria</taxon>
        <taxon>Pseudomonadati</taxon>
        <taxon>Pseudomonadota</taxon>
        <taxon>Gammaproteobacteria</taxon>
        <taxon>Pseudomonadales</taxon>
        <taxon>Pseudomonadaceae</taxon>
        <taxon>Pseudomonas</taxon>
    </lineage>
</organism>
<feature type="transmembrane region" description="Helical" evidence="1">
    <location>
        <begin position="1300"/>
        <end position="1318"/>
    </location>
</feature>
<dbReference type="PROSITE" id="PS51257">
    <property type="entry name" value="PROKAR_LIPOPROTEIN"/>
    <property type="match status" value="1"/>
</dbReference>
<comment type="caution">
    <text evidence="3">The sequence shown here is derived from an EMBL/GenBank/DDBJ whole genome shotgun (WGS) entry which is preliminary data.</text>
</comment>
<keyword evidence="1" id="KW-1133">Transmembrane helix</keyword>
<evidence type="ECO:0000259" key="2">
    <source>
        <dbReference type="Pfam" id="PF02514"/>
    </source>
</evidence>
<name>A0A2I0CPG1_9PSED</name>